<reference evidence="2 3" key="2">
    <citation type="journal article" date="2013" name="PLoS ONE">
        <title>Whole genome mapping and re-organization of the nuclear and mitochondrial genomes of Babesia microti isolates.</title>
        <authorList>
            <person name="Cornillot E."/>
            <person name="Dassouli A."/>
            <person name="Garg A."/>
            <person name="Pachikara N."/>
            <person name="Randazzo S."/>
            <person name="Depoix D."/>
            <person name="Carcy B."/>
            <person name="Delbecq S."/>
            <person name="Frutos R."/>
            <person name="Silva J.C."/>
            <person name="Sutton R."/>
            <person name="Krause P.J."/>
            <person name="Mamoun C.B."/>
        </authorList>
    </citation>
    <scope>NUCLEOTIDE SEQUENCE [LARGE SCALE GENOMIC DNA]</scope>
    <source>
        <strain evidence="2 3">RI</strain>
    </source>
</reference>
<dbReference type="Proteomes" id="UP000002899">
    <property type="component" value="Chromosome II"/>
</dbReference>
<name>I7IFZ7_BABMR</name>
<dbReference type="AlphaFoldDB" id="I7IFZ7"/>
<dbReference type="GeneID" id="24423840"/>
<proteinExistence type="predicted"/>
<evidence type="ECO:0000313" key="3">
    <source>
        <dbReference type="Proteomes" id="UP000002899"/>
    </source>
</evidence>
<feature type="region of interest" description="Disordered" evidence="1">
    <location>
        <begin position="67"/>
        <end position="92"/>
    </location>
</feature>
<evidence type="ECO:0000313" key="2">
    <source>
        <dbReference type="EMBL" id="CCF73216.1"/>
    </source>
</evidence>
<dbReference type="RefSeq" id="XP_012647825.1">
    <property type="nucleotide sequence ID" value="XM_012792371.1"/>
</dbReference>
<dbReference type="EMBL" id="FO082872">
    <property type="protein sequence ID" value="CCF73216.1"/>
    <property type="molecule type" value="Genomic_DNA"/>
</dbReference>
<protein>
    <submittedName>
        <fullName evidence="2">Uncharacterized protein</fullName>
    </submittedName>
</protein>
<organism evidence="2 3">
    <name type="scientific">Babesia microti (strain RI)</name>
    <dbReference type="NCBI Taxonomy" id="1133968"/>
    <lineage>
        <taxon>Eukaryota</taxon>
        <taxon>Sar</taxon>
        <taxon>Alveolata</taxon>
        <taxon>Apicomplexa</taxon>
        <taxon>Aconoidasida</taxon>
        <taxon>Piroplasmida</taxon>
        <taxon>Babesiidae</taxon>
        <taxon>Babesia</taxon>
    </lineage>
</organism>
<dbReference type="KEGG" id="bmic:BMR1_02g00250"/>
<evidence type="ECO:0000256" key="1">
    <source>
        <dbReference type="SAM" id="MobiDB-lite"/>
    </source>
</evidence>
<feature type="compositionally biased region" description="Polar residues" evidence="1">
    <location>
        <begin position="68"/>
        <end position="88"/>
    </location>
</feature>
<accession>I7IFZ7</accession>
<dbReference type="VEuPathDB" id="PiroplasmaDB:BMR1_02g00250"/>
<reference evidence="2 3" key="1">
    <citation type="journal article" date="2012" name="Nucleic Acids Res.">
        <title>Sequencing of the smallest Apicomplexan genome from the human pathogen Babesia microti.</title>
        <authorList>
            <person name="Cornillot E."/>
            <person name="Hadj-Kaddour K."/>
            <person name="Dassouli A."/>
            <person name="Noel B."/>
            <person name="Ranwez V."/>
            <person name="Vacherie B."/>
            <person name="Augagneur Y."/>
            <person name="Bres V."/>
            <person name="Duclos A."/>
            <person name="Randazzo S."/>
            <person name="Carcy B."/>
            <person name="Debierre-Grockiego F."/>
            <person name="Delbecq S."/>
            <person name="Moubri-Menage K."/>
            <person name="Shams-Eldin H."/>
            <person name="Usmani-Brown S."/>
            <person name="Bringaud F."/>
            <person name="Wincker P."/>
            <person name="Vivares C.P."/>
            <person name="Schwarz R.T."/>
            <person name="Schetters T.P."/>
            <person name="Krause P.J."/>
            <person name="Gorenflot A."/>
            <person name="Berry V."/>
            <person name="Barbe V."/>
            <person name="Ben Mamoun C."/>
        </authorList>
    </citation>
    <scope>NUCLEOTIDE SEQUENCE [LARGE SCALE GENOMIC DNA]</scope>
    <source>
        <strain evidence="2 3">RI</strain>
    </source>
</reference>
<sequence length="377" mass="43218">MICIYVIIFAVTRCYGMDEEGRLLRVPSARQPISRDISFVNRDTQTMQLPVHCPIHTMIELSHHMAQSAPTDTPNAPSGENRMNNTRNGEGERIHNRRDIPHIQQPSNTEGSQNRVVVPWGDTYYVFRNPTHNLRPQLPMPVRWESHIILDLDNTVVPMGVGIKSYGERVFIFTINVIFFRMNRVSFGNTNVPIPPGSRNCIIWIYKEAGLYRVTVEFLHDGKWISKEYLERGPGVNMFRQISLHIHDSVNSEPNNPFANETITPINLMLPTELDINDPNWIRGIPQGVFVVDMPGNPLKYFEITGSRVQISRVKFGDIVVGFAGHSKRLIWAYKVNALKHVRIENYSTHIWYGELWTEVAPGSNSFRLVDCWAFPA</sequence>
<keyword evidence="3" id="KW-1185">Reference proteome</keyword>
<reference evidence="2 3" key="3">
    <citation type="journal article" date="2016" name="Sci. Rep.">
        <title>Genome-wide diversity and gene expression profiling of Babesia microti isolates identify polymorphic genes that mediate host-pathogen interactions.</title>
        <authorList>
            <person name="Silva J.C."/>
            <person name="Cornillot E."/>
            <person name="McCracken C."/>
            <person name="Usmani-Brown S."/>
            <person name="Dwivedi A."/>
            <person name="Ifeonu O.O."/>
            <person name="Crabtree J."/>
            <person name="Gotia H.T."/>
            <person name="Virji A.Z."/>
            <person name="Reynes C."/>
            <person name="Colinge J."/>
            <person name="Kumar V."/>
            <person name="Lawres L."/>
            <person name="Pazzi J.E."/>
            <person name="Pablo J.V."/>
            <person name="Hung C."/>
            <person name="Brancato J."/>
            <person name="Kumari P."/>
            <person name="Orvis J."/>
            <person name="Tretina K."/>
            <person name="Chibucos M."/>
            <person name="Ott S."/>
            <person name="Sadzewicz L."/>
            <person name="Sengamalay N."/>
            <person name="Shetty A.C."/>
            <person name="Su Q."/>
            <person name="Tallon L."/>
            <person name="Fraser C.M."/>
            <person name="Frutos R."/>
            <person name="Molina D.M."/>
            <person name="Krause P.J."/>
            <person name="Ben Mamoun C."/>
        </authorList>
    </citation>
    <scope>NUCLEOTIDE SEQUENCE [LARGE SCALE GENOMIC DNA]</scope>
    <source>
        <strain evidence="2 3">RI</strain>
    </source>
</reference>